<name>A0A3N4NSH4_9FLAO</name>
<feature type="domain" description="Metallo-beta-lactamase" evidence="3">
    <location>
        <begin position="7"/>
        <end position="190"/>
    </location>
</feature>
<dbReference type="HAMAP" id="MF_00457">
    <property type="entry name" value="UPF0173"/>
    <property type="match status" value="1"/>
</dbReference>
<comment type="caution">
    <text evidence="4">The sequence shown here is derived from an EMBL/GenBank/DDBJ whole genome shotgun (WGS) entry which is preliminary data.</text>
</comment>
<dbReference type="GO" id="GO:0016787">
    <property type="term" value="F:hydrolase activity"/>
    <property type="evidence" value="ECO:0007669"/>
    <property type="project" value="UniProtKB-UniRule"/>
</dbReference>
<organism evidence="4 5">
    <name type="scientific">Aureibaculum marinum</name>
    <dbReference type="NCBI Taxonomy" id="2487930"/>
    <lineage>
        <taxon>Bacteria</taxon>
        <taxon>Pseudomonadati</taxon>
        <taxon>Bacteroidota</taxon>
        <taxon>Flavobacteriia</taxon>
        <taxon>Flavobacteriales</taxon>
        <taxon>Flavobacteriaceae</taxon>
        <taxon>Aureibaculum</taxon>
    </lineage>
</organism>
<dbReference type="PANTHER" id="PTHR43546:SF3">
    <property type="entry name" value="UPF0173 METAL-DEPENDENT HYDROLASE MJ1163"/>
    <property type="match status" value="1"/>
</dbReference>
<evidence type="ECO:0000313" key="5">
    <source>
        <dbReference type="Proteomes" id="UP000270856"/>
    </source>
</evidence>
<comment type="similarity">
    <text evidence="2">Belongs to the UPF0173 family.</text>
</comment>
<dbReference type="Pfam" id="PF13483">
    <property type="entry name" value="Lactamase_B_3"/>
    <property type="match status" value="1"/>
</dbReference>
<evidence type="ECO:0000256" key="2">
    <source>
        <dbReference type="HAMAP-Rule" id="MF_00457"/>
    </source>
</evidence>
<gene>
    <name evidence="4" type="ORF">EGM88_05545</name>
</gene>
<dbReference type="EMBL" id="RPFJ01000006">
    <property type="protein sequence ID" value="RPD98655.1"/>
    <property type="molecule type" value="Genomic_DNA"/>
</dbReference>
<keyword evidence="1 2" id="KW-0378">Hydrolase</keyword>
<dbReference type="OrthoDB" id="9789133at2"/>
<sequence>MKITYLGHASFSIEVHGKVIIVDPFISGNELAKDININTLEADYILITHAHSDHILDVETIAKNTGAAIISNFEIVTYFEPKGIKGHPMNHGGSWEFDFGKLHMVNAIHSSSFPDGSYGGNPAGFILETSHHKVYIAGDTALTYDMKLIPMLYGQLDLAILPVGDNFTMNIESAIIASDFVECNKVLGCHFDTFGYIKIDHTEAIKKFADKGKELNLLAIGGNIKL</sequence>
<proteinExistence type="inferred from homology"/>
<evidence type="ECO:0000259" key="3">
    <source>
        <dbReference type="SMART" id="SM00849"/>
    </source>
</evidence>
<dbReference type="Proteomes" id="UP000270856">
    <property type="component" value="Unassembled WGS sequence"/>
</dbReference>
<evidence type="ECO:0000256" key="1">
    <source>
        <dbReference type="ARBA" id="ARBA00022801"/>
    </source>
</evidence>
<dbReference type="InterPro" id="IPR036866">
    <property type="entry name" value="RibonucZ/Hydroxyglut_hydro"/>
</dbReference>
<dbReference type="SUPFAM" id="SSF56281">
    <property type="entry name" value="Metallo-hydrolase/oxidoreductase"/>
    <property type="match status" value="1"/>
</dbReference>
<dbReference type="AlphaFoldDB" id="A0A3N4NSH4"/>
<evidence type="ECO:0000313" key="4">
    <source>
        <dbReference type="EMBL" id="RPD98655.1"/>
    </source>
</evidence>
<reference evidence="4 5" key="1">
    <citation type="submission" date="2018-11" db="EMBL/GenBank/DDBJ databases">
        <title>Aureibaculum marinum gen. nov., sp. nov., a member of the family Flavobacteriaceae isolated from the Bohai Sea.</title>
        <authorList>
            <person name="Ji X."/>
        </authorList>
    </citation>
    <scope>NUCLEOTIDE SEQUENCE [LARGE SCALE GENOMIC DNA]</scope>
    <source>
        <strain evidence="4 5">BH-SD17</strain>
    </source>
</reference>
<accession>A0A3N4NSH4</accession>
<dbReference type="InterPro" id="IPR001279">
    <property type="entry name" value="Metallo-B-lactamas"/>
</dbReference>
<dbReference type="InterPro" id="IPR050114">
    <property type="entry name" value="UPF0173_UPF0282_UlaG_hydrolase"/>
</dbReference>
<keyword evidence="5" id="KW-1185">Reference proteome</keyword>
<dbReference type="Gene3D" id="3.60.15.10">
    <property type="entry name" value="Ribonuclease Z/Hydroxyacylglutathione hydrolase-like"/>
    <property type="match status" value="1"/>
</dbReference>
<dbReference type="InterPro" id="IPR022877">
    <property type="entry name" value="UPF0173"/>
</dbReference>
<protein>
    <recommendedName>
        <fullName evidence="2">UPF0173 metal-dependent hydrolase EGM88_05545</fullName>
    </recommendedName>
</protein>
<dbReference type="RefSeq" id="WP_123896972.1">
    <property type="nucleotide sequence ID" value="NZ_RPFJ01000006.1"/>
</dbReference>
<dbReference type="PANTHER" id="PTHR43546">
    <property type="entry name" value="UPF0173 METAL-DEPENDENT HYDROLASE MJ1163-RELATED"/>
    <property type="match status" value="1"/>
</dbReference>
<dbReference type="NCBIfam" id="NF001911">
    <property type="entry name" value="PRK00685.1"/>
    <property type="match status" value="1"/>
</dbReference>
<dbReference type="SMART" id="SM00849">
    <property type="entry name" value="Lactamase_B"/>
    <property type="match status" value="1"/>
</dbReference>